<evidence type="ECO:0000259" key="10">
    <source>
        <dbReference type="PROSITE" id="PS50111"/>
    </source>
</evidence>
<dbReference type="InterPro" id="IPR033479">
    <property type="entry name" value="dCache_1"/>
</dbReference>
<sequence length="654" mass="67353">MQIFRRSIKARLVLSVVVMLAVALVALVSVISARTQAMAREAAYRYADEASRNAAAQVQDRVVTALDTARSLSATLSGLTSQGGTRAQADAIERDLLAASPEYLGVWSAFEPGAFDGQDARFVDTTGTDGTGRYISYWYRDGASIAVTPLTDYEKPGPGDYYVIARNTGEEKVIDPYLYEVGGQQVLLTSTTAPVVRDGAVVGVAGVDLPLSAVQEQVAALRPLGAGRATLVTASGVVVGSGAGAEIGEPLAGATGTAAKRAVESGKAVNEVVEVDGRPQRVVAVPIDLGQTDRWAVVIAIPTSTVLADANSVRATSIGLAAGALLLAVLVTVVIARRTVRPLELLRDRMAEIADGDGDLTQRVDESSPDEAGQLGAAFNRFQAKVGGTVRSITQAAERLSETATAVDRVSTDLRSTASTTSERAVLASRSAQDVDGSIRGLARANDELAASISEIASSASRASGVTVEAVTVAGRAAEQIDSLGRSGAQISAVVDLINAIAQQTNLLALNATIEAARAGEAGKGFAVVAGEVKELALQTARATGDITEQVQAIQAGTQEATTSMEQVRSVVDQIHEHNGTIASAVEEQSAVTAQMTSTGSEAAAASSRVVSAVDEVARVAEQASAGARTAQSAAQQLTAIAGDMRQLVATFKV</sequence>
<dbReference type="GO" id="GO:0006935">
    <property type="term" value="P:chemotaxis"/>
    <property type="evidence" value="ECO:0007669"/>
    <property type="project" value="UniProtKB-KW"/>
</dbReference>
<organism evidence="12 13">
    <name type="scientific">Quadrisphaera setariae</name>
    <dbReference type="NCBI Taxonomy" id="2593304"/>
    <lineage>
        <taxon>Bacteria</taxon>
        <taxon>Bacillati</taxon>
        <taxon>Actinomycetota</taxon>
        <taxon>Actinomycetes</taxon>
        <taxon>Kineosporiales</taxon>
        <taxon>Kineosporiaceae</taxon>
        <taxon>Quadrisphaera</taxon>
    </lineage>
</organism>
<dbReference type="InterPro" id="IPR004089">
    <property type="entry name" value="MCPsignal_dom"/>
</dbReference>
<evidence type="ECO:0000256" key="7">
    <source>
        <dbReference type="ARBA" id="ARBA00023224"/>
    </source>
</evidence>
<keyword evidence="5" id="KW-1133">Transmembrane helix</keyword>
<keyword evidence="13" id="KW-1185">Reference proteome</keyword>
<dbReference type="PANTHER" id="PTHR32089">
    <property type="entry name" value="METHYL-ACCEPTING CHEMOTAXIS PROTEIN MCPB"/>
    <property type="match status" value="1"/>
</dbReference>
<gene>
    <name evidence="12" type="ORF">FMM08_15410</name>
</gene>
<dbReference type="PROSITE" id="PS50111">
    <property type="entry name" value="CHEMOTAXIS_TRANSDUC_2"/>
    <property type="match status" value="1"/>
</dbReference>
<evidence type="ECO:0000313" key="12">
    <source>
        <dbReference type="EMBL" id="TXR55261.1"/>
    </source>
</evidence>
<dbReference type="SMART" id="SM00304">
    <property type="entry name" value="HAMP"/>
    <property type="match status" value="1"/>
</dbReference>
<dbReference type="Gene3D" id="3.30.450.20">
    <property type="entry name" value="PAS domain"/>
    <property type="match status" value="2"/>
</dbReference>
<evidence type="ECO:0000256" key="5">
    <source>
        <dbReference type="ARBA" id="ARBA00022989"/>
    </source>
</evidence>
<evidence type="ECO:0000256" key="6">
    <source>
        <dbReference type="ARBA" id="ARBA00023136"/>
    </source>
</evidence>
<dbReference type="PROSITE" id="PS50885">
    <property type="entry name" value="HAMP"/>
    <property type="match status" value="1"/>
</dbReference>
<comment type="caution">
    <text evidence="12">The sequence shown here is derived from an EMBL/GenBank/DDBJ whole genome shotgun (WGS) entry which is preliminary data.</text>
</comment>
<keyword evidence="4" id="KW-0812">Transmembrane</keyword>
<dbReference type="InterPro" id="IPR003660">
    <property type="entry name" value="HAMP_dom"/>
</dbReference>
<dbReference type="OrthoDB" id="1115140at2"/>
<evidence type="ECO:0000256" key="1">
    <source>
        <dbReference type="ARBA" id="ARBA00004651"/>
    </source>
</evidence>
<keyword evidence="3" id="KW-0145">Chemotaxis</keyword>
<dbReference type="SUPFAM" id="SSF58104">
    <property type="entry name" value="Methyl-accepting chemotaxis protein (MCP) signaling domain"/>
    <property type="match status" value="1"/>
</dbReference>
<keyword evidence="6" id="KW-0472">Membrane</keyword>
<dbReference type="Pfam" id="PF00672">
    <property type="entry name" value="HAMP"/>
    <property type="match status" value="1"/>
</dbReference>
<dbReference type="RefSeq" id="WP_147927268.1">
    <property type="nucleotide sequence ID" value="NZ_VKAC01000009.1"/>
</dbReference>
<accession>A0A5C8ZDL9</accession>
<comment type="subcellular location">
    <subcellularLocation>
        <location evidence="1">Cell membrane</location>
        <topology evidence="1">Multi-pass membrane protein</topology>
    </subcellularLocation>
</comment>
<dbReference type="Proteomes" id="UP000321234">
    <property type="component" value="Unassembled WGS sequence"/>
</dbReference>
<dbReference type="SMART" id="SM00283">
    <property type="entry name" value="MA"/>
    <property type="match status" value="1"/>
</dbReference>
<reference evidence="12 13" key="1">
    <citation type="submission" date="2019-07" db="EMBL/GenBank/DDBJ databases">
        <title>Quadrisphaera sp. strain DD2A genome sequencing and assembly.</title>
        <authorList>
            <person name="Kim I."/>
        </authorList>
    </citation>
    <scope>NUCLEOTIDE SEQUENCE [LARGE SCALE GENOMIC DNA]</scope>
    <source>
        <strain evidence="12 13">DD2A</strain>
    </source>
</reference>
<dbReference type="GO" id="GO:0005886">
    <property type="term" value="C:plasma membrane"/>
    <property type="evidence" value="ECO:0007669"/>
    <property type="project" value="UniProtKB-SubCell"/>
</dbReference>
<name>A0A5C8ZDL9_9ACTN</name>
<evidence type="ECO:0000313" key="13">
    <source>
        <dbReference type="Proteomes" id="UP000321234"/>
    </source>
</evidence>
<evidence type="ECO:0000256" key="4">
    <source>
        <dbReference type="ARBA" id="ARBA00022692"/>
    </source>
</evidence>
<dbReference type="GO" id="GO:0007165">
    <property type="term" value="P:signal transduction"/>
    <property type="evidence" value="ECO:0007669"/>
    <property type="project" value="UniProtKB-KW"/>
</dbReference>
<dbReference type="EMBL" id="VKAC01000009">
    <property type="protein sequence ID" value="TXR55261.1"/>
    <property type="molecule type" value="Genomic_DNA"/>
</dbReference>
<feature type="domain" description="Methyl-accepting transducer" evidence="10">
    <location>
        <begin position="403"/>
        <end position="639"/>
    </location>
</feature>
<evidence type="ECO:0000256" key="9">
    <source>
        <dbReference type="PROSITE-ProRule" id="PRU00284"/>
    </source>
</evidence>
<dbReference type="AlphaFoldDB" id="A0A5C8ZDL9"/>
<evidence type="ECO:0000256" key="8">
    <source>
        <dbReference type="ARBA" id="ARBA00029447"/>
    </source>
</evidence>
<dbReference type="Pfam" id="PF00015">
    <property type="entry name" value="MCPsignal"/>
    <property type="match status" value="1"/>
</dbReference>
<dbReference type="PANTHER" id="PTHR32089:SF112">
    <property type="entry name" value="LYSOZYME-LIKE PROTEIN-RELATED"/>
    <property type="match status" value="1"/>
</dbReference>
<evidence type="ECO:0000256" key="2">
    <source>
        <dbReference type="ARBA" id="ARBA00022475"/>
    </source>
</evidence>
<comment type="similarity">
    <text evidence="8">Belongs to the methyl-accepting chemotaxis (MCP) protein family.</text>
</comment>
<protein>
    <submittedName>
        <fullName evidence="12">Methyl-accepting chemotaxis protein</fullName>
    </submittedName>
</protein>
<evidence type="ECO:0000256" key="3">
    <source>
        <dbReference type="ARBA" id="ARBA00022500"/>
    </source>
</evidence>
<dbReference type="Pfam" id="PF02743">
    <property type="entry name" value="dCache_1"/>
    <property type="match status" value="1"/>
</dbReference>
<keyword evidence="7 9" id="KW-0807">Transducer</keyword>
<keyword evidence="2" id="KW-1003">Cell membrane</keyword>
<evidence type="ECO:0000259" key="11">
    <source>
        <dbReference type="PROSITE" id="PS50885"/>
    </source>
</evidence>
<dbReference type="CDD" id="cd12913">
    <property type="entry name" value="PDC1_MCP_like"/>
    <property type="match status" value="1"/>
</dbReference>
<dbReference type="Gene3D" id="1.10.287.950">
    <property type="entry name" value="Methyl-accepting chemotaxis protein"/>
    <property type="match status" value="1"/>
</dbReference>
<feature type="domain" description="HAMP" evidence="11">
    <location>
        <begin position="337"/>
        <end position="391"/>
    </location>
</feature>
<dbReference type="CDD" id="cd06225">
    <property type="entry name" value="HAMP"/>
    <property type="match status" value="1"/>
</dbReference>
<proteinExistence type="inferred from homology"/>